<accession>A0A2T2P0B3</accession>
<feature type="compositionally biased region" description="Polar residues" evidence="1">
    <location>
        <begin position="1"/>
        <end position="12"/>
    </location>
</feature>
<dbReference type="AlphaFoldDB" id="A0A2T2P0B3"/>
<sequence>MAGAVTQRSVTRQAEAAVDVQGAKQERGEVECGDAQMKPSTSFRKRQGLGSSSARARRVASEALVGVVGKGERGWAIRPTRRHHRPRTRAEGRGQQRTRRPGRTAGRASTTNPHGPGRRSAAVRRAGPRPLCPKPVPPRGGPGSASQRDQRVRGASKAGERRRCPRCPCVR</sequence>
<feature type="region of interest" description="Disordered" evidence="1">
    <location>
        <begin position="1"/>
        <end position="171"/>
    </location>
</feature>
<keyword evidence="3" id="KW-1185">Reference proteome</keyword>
<protein>
    <submittedName>
        <fullName evidence="2">Uncharacterized protein</fullName>
    </submittedName>
</protein>
<dbReference type="EMBL" id="KZ678131">
    <property type="protein sequence ID" value="PSN71110.1"/>
    <property type="molecule type" value="Genomic_DNA"/>
</dbReference>
<proteinExistence type="predicted"/>
<feature type="compositionally biased region" description="Basic and acidic residues" evidence="1">
    <location>
        <begin position="148"/>
        <end position="162"/>
    </location>
</feature>
<name>A0A2T2P0B3_CORCC</name>
<feature type="compositionally biased region" description="Pro residues" evidence="1">
    <location>
        <begin position="130"/>
        <end position="140"/>
    </location>
</feature>
<evidence type="ECO:0000256" key="1">
    <source>
        <dbReference type="SAM" id="MobiDB-lite"/>
    </source>
</evidence>
<evidence type="ECO:0000313" key="2">
    <source>
        <dbReference type="EMBL" id="PSN71110.1"/>
    </source>
</evidence>
<organism evidence="2 3">
    <name type="scientific">Corynespora cassiicola Philippines</name>
    <dbReference type="NCBI Taxonomy" id="1448308"/>
    <lineage>
        <taxon>Eukaryota</taxon>
        <taxon>Fungi</taxon>
        <taxon>Dikarya</taxon>
        <taxon>Ascomycota</taxon>
        <taxon>Pezizomycotina</taxon>
        <taxon>Dothideomycetes</taxon>
        <taxon>Pleosporomycetidae</taxon>
        <taxon>Pleosporales</taxon>
        <taxon>Corynesporascaceae</taxon>
        <taxon>Corynespora</taxon>
    </lineage>
</organism>
<dbReference type="Proteomes" id="UP000240883">
    <property type="component" value="Unassembled WGS sequence"/>
</dbReference>
<reference evidence="2 3" key="1">
    <citation type="journal article" date="2018" name="Front. Microbiol.">
        <title>Genome-Wide Analysis of Corynespora cassiicola Leaf Fall Disease Putative Effectors.</title>
        <authorList>
            <person name="Lopez D."/>
            <person name="Ribeiro S."/>
            <person name="Label P."/>
            <person name="Fumanal B."/>
            <person name="Venisse J.S."/>
            <person name="Kohler A."/>
            <person name="de Oliveira R.R."/>
            <person name="Labutti K."/>
            <person name="Lipzen A."/>
            <person name="Lail K."/>
            <person name="Bauer D."/>
            <person name="Ohm R.A."/>
            <person name="Barry K.W."/>
            <person name="Spatafora J."/>
            <person name="Grigoriev I.V."/>
            <person name="Martin F.M."/>
            <person name="Pujade-Renaud V."/>
        </authorList>
    </citation>
    <scope>NUCLEOTIDE SEQUENCE [LARGE SCALE GENOMIC DNA]</scope>
    <source>
        <strain evidence="2 3">Philippines</strain>
    </source>
</reference>
<evidence type="ECO:0000313" key="3">
    <source>
        <dbReference type="Proteomes" id="UP000240883"/>
    </source>
</evidence>
<gene>
    <name evidence="2" type="ORF">BS50DRAFT_274342</name>
</gene>